<evidence type="ECO:0000313" key="3">
    <source>
        <dbReference type="EMBL" id="MPD03577.1"/>
    </source>
</evidence>
<evidence type="ECO:0000256" key="1">
    <source>
        <dbReference type="PROSITE-ProRule" id="PRU00042"/>
    </source>
</evidence>
<evidence type="ECO:0000259" key="2">
    <source>
        <dbReference type="PROSITE" id="PS50157"/>
    </source>
</evidence>
<dbReference type="OrthoDB" id="6374501at2759"/>
<keyword evidence="1" id="KW-0862">Zinc</keyword>
<feature type="domain" description="C2H2-type" evidence="2">
    <location>
        <begin position="6"/>
        <end position="34"/>
    </location>
</feature>
<dbReference type="PROSITE" id="PS00028">
    <property type="entry name" value="ZINC_FINGER_C2H2_1"/>
    <property type="match status" value="1"/>
</dbReference>
<dbReference type="GO" id="GO:0008270">
    <property type="term" value="F:zinc ion binding"/>
    <property type="evidence" value="ECO:0007669"/>
    <property type="project" value="UniProtKB-KW"/>
</dbReference>
<dbReference type="PROSITE" id="PS50157">
    <property type="entry name" value="ZINC_FINGER_C2H2_2"/>
    <property type="match status" value="1"/>
</dbReference>
<keyword evidence="1" id="KW-0863">Zinc-finger</keyword>
<organism evidence="3 4">
    <name type="scientific">Portunus trituberculatus</name>
    <name type="common">Swimming crab</name>
    <name type="synonym">Neptunus trituberculatus</name>
    <dbReference type="NCBI Taxonomy" id="210409"/>
    <lineage>
        <taxon>Eukaryota</taxon>
        <taxon>Metazoa</taxon>
        <taxon>Ecdysozoa</taxon>
        <taxon>Arthropoda</taxon>
        <taxon>Crustacea</taxon>
        <taxon>Multicrustacea</taxon>
        <taxon>Malacostraca</taxon>
        <taxon>Eumalacostraca</taxon>
        <taxon>Eucarida</taxon>
        <taxon>Decapoda</taxon>
        <taxon>Pleocyemata</taxon>
        <taxon>Brachyura</taxon>
        <taxon>Eubrachyura</taxon>
        <taxon>Portunoidea</taxon>
        <taxon>Portunidae</taxon>
        <taxon>Portuninae</taxon>
        <taxon>Portunus</taxon>
    </lineage>
</organism>
<keyword evidence="1" id="KW-0479">Metal-binding</keyword>
<dbReference type="Proteomes" id="UP000324222">
    <property type="component" value="Unassembled WGS sequence"/>
</dbReference>
<name>A0A5B7KAE8_PORTR</name>
<dbReference type="EMBL" id="VSRR010136734">
    <property type="protein sequence ID" value="MPD03577.1"/>
    <property type="molecule type" value="Genomic_DNA"/>
</dbReference>
<dbReference type="AlphaFoldDB" id="A0A5B7KAE8"/>
<protein>
    <recommendedName>
        <fullName evidence="2">C2H2-type domain-containing protein</fullName>
    </recommendedName>
</protein>
<gene>
    <name evidence="3" type="ORF">E2C01_099218</name>
</gene>
<reference evidence="3 4" key="1">
    <citation type="submission" date="2019-05" db="EMBL/GenBank/DDBJ databases">
        <title>Another draft genome of Portunus trituberculatus and its Hox gene families provides insights of decapod evolution.</title>
        <authorList>
            <person name="Jeong J.-H."/>
            <person name="Song I."/>
            <person name="Kim S."/>
            <person name="Choi T."/>
            <person name="Kim D."/>
            <person name="Ryu S."/>
            <person name="Kim W."/>
        </authorList>
    </citation>
    <scope>NUCLEOTIDE SEQUENCE [LARGE SCALE GENOMIC DNA]</scope>
    <source>
        <tissue evidence="3">Muscle</tissue>
    </source>
</reference>
<sequence>MRKAAYHCTACNRHWKFHASYIYHMKKFHRSSEHKCPGCRLLLYSEEALHQHSMTCAGQDAATTSR</sequence>
<evidence type="ECO:0000313" key="4">
    <source>
        <dbReference type="Proteomes" id="UP000324222"/>
    </source>
</evidence>
<comment type="caution">
    <text evidence="3">The sequence shown here is derived from an EMBL/GenBank/DDBJ whole genome shotgun (WGS) entry which is preliminary data.</text>
</comment>
<proteinExistence type="predicted"/>
<accession>A0A5B7KAE8</accession>
<keyword evidence="4" id="KW-1185">Reference proteome</keyword>
<dbReference type="InterPro" id="IPR013087">
    <property type="entry name" value="Znf_C2H2_type"/>
</dbReference>